<dbReference type="GO" id="GO:0015934">
    <property type="term" value="C:large ribosomal subunit"/>
    <property type="evidence" value="ECO:0007669"/>
    <property type="project" value="InterPro"/>
</dbReference>
<evidence type="ECO:0000256" key="3">
    <source>
        <dbReference type="ARBA" id="ARBA00023274"/>
    </source>
</evidence>
<comment type="similarity">
    <text evidence="1">Belongs to the universal ribosomal protein uL24 family.</text>
</comment>
<accession>A0A6A2YDP8</accession>
<evidence type="ECO:0000313" key="5">
    <source>
        <dbReference type="Proteomes" id="UP000436088"/>
    </source>
</evidence>
<dbReference type="AlphaFoldDB" id="A0A6A2YDP8"/>
<dbReference type="Gene3D" id="2.30.30.30">
    <property type="match status" value="1"/>
</dbReference>
<protein>
    <submittedName>
        <fullName evidence="4">60S ribosomal protein L26-1</fullName>
    </submittedName>
</protein>
<dbReference type="InterPro" id="IPR005756">
    <property type="entry name" value="Ribosomal_uL24_euk/arc"/>
</dbReference>
<dbReference type="GO" id="GO:0003735">
    <property type="term" value="F:structural constituent of ribosome"/>
    <property type="evidence" value="ECO:0007669"/>
    <property type="project" value="InterPro"/>
</dbReference>
<keyword evidence="5" id="KW-1185">Reference proteome</keyword>
<evidence type="ECO:0000256" key="1">
    <source>
        <dbReference type="ARBA" id="ARBA00010618"/>
    </source>
</evidence>
<dbReference type="Pfam" id="PF16906">
    <property type="entry name" value="Ribosomal_L26"/>
    <property type="match status" value="1"/>
</dbReference>
<keyword evidence="3" id="KW-0687">Ribonucleoprotein</keyword>
<evidence type="ECO:0000313" key="4">
    <source>
        <dbReference type="EMBL" id="KAE8673979.1"/>
    </source>
</evidence>
<name>A0A6A2YDP8_HIBSY</name>
<dbReference type="GO" id="GO:0006412">
    <property type="term" value="P:translation"/>
    <property type="evidence" value="ECO:0007669"/>
    <property type="project" value="InterPro"/>
</dbReference>
<dbReference type="EMBL" id="VEPZ02001421">
    <property type="protein sequence ID" value="KAE8673979.1"/>
    <property type="molecule type" value="Genomic_DNA"/>
</dbReference>
<gene>
    <name evidence="4" type="ORF">F3Y22_tig00111769pilonHSYRG00213</name>
</gene>
<reference evidence="4" key="1">
    <citation type="submission" date="2019-09" db="EMBL/GenBank/DDBJ databases">
        <title>Draft genome information of white flower Hibiscus syriacus.</title>
        <authorList>
            <person name="Kim Y.-M."/>
        </authorList>
    </citation>
    <scope>NUCLEOTIDE SEQUENCE [LARGE SCALE GENOMIC DNA]</scope>
    <source>
        <strain evidence="4">YM2019G1</strain>
    </source>
</reference>
<proteinExistence type="inferred from homology"/>
<organism evidence="4 5">
    <name type="scientific">Hibiscus syriacus</name>
    <name type="common">Rose of Sharon</name>
    <dbReference type="NCBI Taxonomy" id="106335"/>
    <lineage>
        <taxon>Eukaryota</taxon>
        <taxon>Viridiplantae</taxon>
        <taxon>Streptophyta</taxon>
        <taxon>Embryophyta</taxon>
        <taxon>Tracheophyta</taxon>
        <taxon>Spermatophyta</taxon>
        <taxon>Magnoliopsida</taxon>
        <taxon>eudicotyledons</taxon>
        <taxon>Gunneridae</taxon>
        <taxon>Pentapetalae</taxon>
        <taxon>rosids</taxon>
        <taxon>malvids</taxon>
        <taxon>Malvales</taxon>
        <taxon>Malvaceae</taxon>
        <taxon>Malvoideae</taxon>
        <taxon>Hibiscus</taxon>
    </lineage>
</organism>
<dbReference type="Proteomes" id="UP000436088">
    <property type="component" value="Unassembled WGS sequence"/>
</dbReference>
<evidence type="ECO:0000256" key="2">
    <source>
        <dbReference type="ARBA" id="ARBA00022980"/>
    </source>
</evidence>
<sequence>MNCLYDPQVDGPCNGVLCLHYDEWIALWNSSTGEFKTLSQSSVQHSPNLDYSSFVIALVLGDFDEFVLAFDMVDKKFSTLPMPEFGVFLTQYNYELLDFNGLLGAIVYPIEVNGSTVNVGINPSKVVITRLWLDKDRKSLLDCKAKELAAAEDIMQSVD</sequence>
<keyword evidence="2 4" id="KW-0689">Ribosomal protein</keyword>
<comment type="caution">
    <text evidence="4">The sequence shown here is derived from an EMBL/GenBank/DDBJ whole genome shotgun (WGS) entry which is preliminary data.</text>
</comment>
<dbReference type="InterPro" id="IPR014722">
    <property type="entry name" value="Rib_uL2_dom2"/>
</dbReference>